<dbReference type="AlphaFoldDB" id="A0A7V2F6D9"/>
<protein>
    <submittedName>
        <fullName evidence="2">Flagellar biosynthesis protein</fullName>
    </submittedName>
</protein>
<dbReference type="NCBIfam" id="TIGR02530">
    <property type="entry name" value="flg_new"/>
    <property type="match status" value="1"/>
</dbReference>
<comment type="caution">
    <text evidence="2">The sequence shown here is derived from an EMBL/GenBank/DDBJ whole genome shotgun (WGS) entry which is preliminary data.</text>
</comment>
<reference evidence="2" key="1">
    <citation type="journal article" date="2020" name="mSystems">
        <title>Genome- and Community-Level Interaction Insights into Carbon Utilization and Element Cycling Functions of Hydrothermarchaeota in Hydrothermal Sediment.</title>
        <authorList>
            <person name="Zhou Z."/>
            <person name="Liu Y."/>
            <person name="Xu W."/>
            <person name="Pan J."/>
            <person name="Luo Z.H."/>
            <person name="Li M."/>
        </authorList>
    </citation>
    <scope>NUCLEOTIDE SEQUENCE [LARGE SCALE GENOMIC DNA]</scope>
    <source>
        <strain evidence="2">SpSt-143</strain>
    </source>
</reference>
<feature type="region of interest" description="Disordered" evidence="1">
    <location>
        <begin position="10"/>
        <end position="33"/>
    </location>
</feature>
<evidence type="ECO:0000256" key="1">
    <source>
        <dbReference type="SAM" id="MobiDB-lite"/>
    </source>
</evidence>
<accession>A0A7V2F6D9</accession>
<gene>
    <name evidence="2" type="ORF">ENO59_05765</name>
</gene>
<dbReference type="InterPro" id="IPR013367">
    <property type="entry name" value="Flagellar_put"/>
</dbReference>
<dbReference type="Pfam" id="PF12611">
    <property type="entry name" value="Flagellar_put"/>
    <property type="match status" value="1"/>
</dbReference>
<dbReference type="EMBL" id="DSGB01000004">
    <property type="protein sequence ID" value="HER96007.1"/>
    <property type="molecule type" value="Genomic_DNA"/>
</dbReference>
<sequence length="131" mass="14403">MQVQELAQRVSSAAGLPSTARSSEISRTHDPPEGTFAHVLRQVQTAGEGLRLSAHAQQRIAQRHIAFDELLARQLSQAVQELASKGAREALVLHPEAAFIISVPNRTVVTALDRQEMPQRIFTQIDSAYIL</sequence>
<keyword evidence="2" id="KW-0969">Cilium</keyword>
<keyword evidence="2" id="KW-0282">Flagellum</keyword>
<proteinExistence type="predicted"/>
<keyword evidence="2" id="KW-0966">Cell projection</keyword>
<name>A0A7V2F6D9_RHOMR</name>
<organism evidence="2">
    <name type="scientific">Rhodothermus marinus</name>
    <name type="common">Rhodothermus obamensis</name>
    <dbReference type="NCBI Taxonomy" id="29549"/>
    <lineage>
        <taxon>Bacteria</taxon>
        <taxon>Pseudomonadati</taxon>
        <taxon>Rhodothermota</taxon>
        <taxon>Rhodothermia</taxon>
        <taxon>Rhodothermales</taxon>
        <taxon>Rhodothermaceae</taxon>
        <taxon>Rhodothermus</taxon>
    </lineage>
</organism>
<evidence type="ECO:0000313" key="2">
    <source>
        <dbReference type="EMBL" id="HER96007.1"/>
    </source>
</evidence>